<evidence type="ECO:0000313" key="3">
    <source>
        <dbReference type="Proteomes" id="UP001519273"/>
    </source>
</evidence>
<sequence>MNIHVSEEAAKWYRKELELREGDSIRFFARYSNTSPIHPGYSLGISVEQPKHPGFRTEAGGLTFFMEEHDLWYLRGYRLNVKYLDSIDDIDYVYEEEAEA</sequence>
<dbReference type="RefSeq" id="WP_209846417.1">
    <property type="nucleotide sequence ID" value="NZ_CBCRVE010000002.1"/>
</dbReference>
<reference evidence="2 3" key="1">
    <citation type="submission" date="2021-03" db="EMBL/GenBank/DDBJ databases">
        <title>Genomic Encyclopedia of Type Strains, Phase IV (KMG-IV): sequencing the most valuable type-strain genomes for metagenomic binning, comparative biology and taxonomic classification.</title>
        <authorList>
            <person name="Goeker M."/>
        </authorList>
    </citation>
    <scope>NUCLEOTIDE SEQUENCE [LARGE SCALE GENOMIC DNA]</scope>
    <source>
        <strain evidence="2 3">DSM 23491</strain>
    </source>
</reference>
<gene>
    <name evidence="2" type="ORF">J2Z20_001187</name>
</gene>
<dbReference type="InterPro" id="IPR035903">
    <property type="entry name" value="HesB-like_dom_sf"/>
</dbReference>
<name>A0ABS4H1H4_9BACL</name>
<protein>
    <submittedName>
        <fullName evidence="2">Uncharacterized protein YneR</fullName>
    </submittedName>
</protein>
<comment type="caution">
    <text evidence="2">The sequence shown here is derived from an EMBL/GenBank/DDBJ whole genome shotgun (WGS) entry which is preliminary data.</text>
</comment>
<proteinExistence type="inferred from homology"/>
<dbReference type="SUPFAM" id="SSF89360">
    <property type="entry name" value="HesB-like domain"/>
    <property type="match status" value="1"/>
</dbReference>
<organism evidence="2 3">
    <name type="scientific">Paenibacillus sediminis</name>
    <dbReference type="NCBI Taxonomy" id="664909"/>
    <lineage>
        <taxon>Bacteria</taxon>
        <taxon>Bacillati</taxon>
        <taxon>Bacillota</taxon>
        <taxon>Bacilli</taxon>
        <taxon>Bacillales</taxon>
        <taxon>Paenibacillaceae</taxon>
        <taxon>Paenibacillus</taxon>
    </lineage>
</organism>
<keyword evidence="3" id="KW-1185">Reference proteome</keyword>
<comment type="similarity">
    <text evidence="1">Belongs to the HesB/IscA family.</text>
</comment>
<accession>A0ABS4H1H4</accession>
<evidence type="ECO:0000256" key="1">
    <source>
        <dbReference type="ARBA" id="ARBA00006718"/>
    </source>
</evidence>
<dbReference type="PIRSF" id="PIRSF034852">
    <property type="entry name" value="UCP034852"/>
    <property type="match status" value="1"/>
</dbReference>
<dbReference type="EMBL" id="JAGGKP010000001">
    <property type="protein sequence ID" value="MBP1936326.1"/>
    <property type="molecule type" value="Genomic_DNA"/>
</dbReference>
<dbReference type="InterPro" id="IPR008326">
    <property type="entry name" value="PdhI-like"/>
</dbReference>
<dbReference type="Proteomes" id="UP001519273">
    <property type="component" value="Unassembled WGS sequence"/>
</dbReference>
<evidence type="ECO:0000313" key="2">
    <source>
        <dbReference type="EMBL" id="MBP1936326.1"/>
    </source>
</evidence>